<dbReference type="InterPro" id="IPR050341">
    <property type="entry name" value="PP1_catalytic_subunit"/>
</dbReference>
<dbReference type="InterPro" id="IPR006186">
    <property type="entry name" value="Ser/Thr-sp_prot-phosphatase"/>
</dbReference>
<proteinExistence type="predicted"/>
<keyword evidence="3" id="KW-1185">Reference proteome</keyword>
<reference evidence="3" key="1">
    <citation type="submission" date="2010-08" db="EMBL/GenBank/DDBJ databases">
        <authorList>
            <consortium name="Caenorhabditis japonica Sequencing Consortium"/>
            <person name="Wilson R.K."/>
        </authorList>
    </citation>
    <scope>NUCLEOTIDE SEQUENCE [LARGE SCALE GENOMIC DNA]</scope>
    <source>
        <strain evidence="3">DF5081</strain>
    </source>
</reference>
<dbReference type="Gene3D" id="3.60.21.10">
    <property type="match status" value="2"/>
</dbReference>
<dbReference type="PRINTS" id="PR00114">
    <property type="entry name" value="STPHPHTASE"/>
</dbReference>
<dbReference type="GO" id="GO:0005737">
    <property type="term" value="C:cytoplasm"/>
    <property type="evidence" value="ECO:0007669"/>
    <property type="project" value="TreeGrafter"/>
</dbReference>
<dbReference type="GO" id="GO:0005634">
    <property type="term" value="C:nucleus"/>
    <property type="evidence" value="ECO:0007669"/>
    <property type="project" value="TreeGrafter"/>
</dbReference>
<dbReference type="PANTHER" id="PTHR11668">
    <property type="entry name" value="SERINE/THREONINE PROTEIN PHOSPHATASE"/>
    <property type="match status" value="1"/>
</dbReference>
<dbReference type="PANTHER" id="PTHR11668:SF285">
    <property type="entry name" value="SERINE_THREONINE-PROTEIN PHOSPHATASE-RELATED"/>
    <property type="match status" value="1"/>
</dbReference>
<organism evidence="2 3">
    <name type="scientific">Caenorhabditis japonica</name>
    <dbReference type="NCBI Taxonomy" id="281687"/>
    <lineage>
        <taxon>Eukaryota</taxon>
        <taxon>Metazoa</taxon>
        <taxon>Ecdysozoa</taxon>
        <taxon>Nematoda</taxon>
        <taxon>Chromadorea</taxon>
        <taxon>Rhabditida</taxon>
        <taxon>Rhabditina</taxon>
        <taxon>Rhabditomorpha</taxon>
        <taxon>Rhabditoidea</taxon>
        <taxon>Rhabditidae</taxon>
        <taxon>Peloderinae</taxon>
        <taxon>Caenorhabditis</taxon>
    </lineage>
</organism>
<dbReference type="AlphaFoldDB" id="A0A8R1E307"/>
<dbReference type="SUPFAM" id="SSF56300">
    <property type="entry name" value="Metallo-dependent phosphatases"/>
    <property type="match status" value="1"/>
</dbReference>
<reference evidence="2" key="2">
    <citation type="submission" date="2022-06" db="UniProtKB">
        <authorList>
            <consortium name="EnsemblMetazoa"/>
        </authorList>
    </citation>
    <scope>IDENTIFICATION</scope>
    <source>
        <strain evidence="2">DF5081</strain>
    </source>
</reference>
<evidence type="ECO:0000313" key="3">
    <source>
        <dbReference type="Proteomes" id="UP000005237"/>
    </source>
</evidence>
<dbReference type="Pfam" id="PF00149">
    <property type="entry name" value="Metallophos"/>
    <property type="match status" value="1"/>
</dbReference>
<feature type="domain" description="Serine/threonine specific protein phosphatases" evidence="1">
    <location>
        <begin position="38"/>
        <end position="246"/>
    </location>
</feature>
<dbReference type="GO" id="GO:0004722">
    <property type="term" value="F:protein serine/threonine phosphatase activity"/>
    <property type="evidence" value="ECO:0007669"/>
    <property type="project" value="TreeGrafter"/>
</dbReference>
<dbReference type="CDD" id="cd00144">
    <property type="entry name" value="MPP_PPP_family"/>
    <property type="match status" value="1"/>
</dbReference>
<protein>
    <submittedName>
        <fullName evidence="2">SER_THR_PHOSPHATASE domain-containing protein</fullName>
    </submittedName>
</protein>
<evidence type="ECO:0000313" key="2">
    <source>
        <dbReference type="EnsemblMetazoa" id="CJA18677.1"/>
    </source>
</evidence>
<dbReference type="InterPro" id="IPR029052">
    <property type="entry name" value="Metallo-depent_PP-like"/>
</dbReference>
<dbReference type="Proteomes" id="UP000005237">
    <property type="component" value="Unassembled WGS sequence"/>
</dbReference>
<evidence type="ECO:0000259" key="1">
    <source>
        <dbReference type="SMART" id="SM00156"/>
    </source>
</evidence>
<dbReference type="EnsemblMetazoa" id="CJA18677.1">
    <property type="protein sequence ID" value="CJA18677.1"/>
    <property type="gene ID" value="WBGene00137881"/>
</dbReference>
<dbReference type="SMART" id="SM00156">
    <property type="entry name" value="PP2Ac"/>
    <property type="match status" value="1"/>
</dbReference>
<sequence length="249" mass="28512">MIPMDYCTLQEQQKQFELHELARQIVVRIEKFGTVEGFADCDLLEIIKKTKEILTPLPALIEVVSPIVVFGDIHGQLGDLMQFIRVVGRPPIRQLLFLGDYVDRGCNSLETFCELPLCASVNRKILCMHGGISPKIESWVSLSEMSKPRVHAECESGQSVDILWSDPNKKFGDFQVNASRGISCQFGKSSVDRICKNLDIDLIIRAHQLKMKGHEFEFEHRLLTISRRQTIRDRMAISHRYYFWTSGSL</sequence>
<name>A0A8R1E307_CAEJA</name>
<dbReference type="InterPro" id="IPR004843">
    <property type="entry name" value="Calcineurin-like_PHP"/>
</dbReference>
<accession>A0A8R1E307</accession>